<gene>
    <name evidence="1" type="ORF">DEM27_32915</name>
</gene>
<organism evidence="1 2">
    <name type="scientific">Metarhizobium album</name>
    <dbReference type="NCBI Taxonomy" id="2182425"/>
    <lineage>
        <taxon>Bacteria</taxon>
        <taxon>Pseudomonadati</taxon>
        <taxon>Pseudomonadota</taxon>
        <taxon>Alphaproteobacteria</taxon>
        <taxon>Hyphomicrobiales</taxon>
        <taxon>Rhizobiaceae</taxon>
        <taxon>Metarhizobium</taxon>
    </lineage>
</organism>
<accession>A0A2U2DFK1</accession>
<protein>
    <recommendedName>
        <fullName evidence="3">Nuclear transport factor 2 family protein</fullName>
    </recommendedName>
</protein>
<comment type="caution">
    <text evidence="1">The sequence shown here is derived from an EMBL/GenBank/DDBJ whole genome shotgun (WGS) entry which is preliminary data.</text>
</comment>
<keyword evidence="2" id="KW-1185">Reference proteome</keyword>
<dbReference type="EMBL" id="QFBC01000038">
    <property type="protein sequence ID" value="PWE52095.1"/>
    <property type="molecule type" value="Genomic_DNA"/>
</dbReference>
<dbReference type="RefSeq" id="WP_109462447.1">
    <property type="nucleotide sequence ID" value="NZ_QFBC01000038.1"/>
</dbReference>
<dbReference type="Proteomes" id="UP000245252">
    <property type="component" value="Unassembled WGS sequence"/>
</dbReference>
<reference evidence="1 2" key="1">
    <citation type="submission" date="2018-05" db="EMBL/GenBank/DDBJ databases">
        <title>The draft genome of strain NS-104.</title>
        <authorList>
            <person name="Hang P."/>
            <person name="Jiang J."/>
        </authorList>
    </citation>
    <scope>NUCLEOTIDE SEQUENCE [LARGE SCALE GENOMIC DNA]</scope>
    <source>
        <strain evidence="1 2">NS-104</strain>
    </source>
</reference>
<dbReference type="OrthoDB" id="667202at2"/>
<proteinExistence type="predicted"/>
<sequence>MPVSQFRTKDRPAQSFDYADFFKRYAKAFEQSLADPSHIPTLRSFFAEHFLGLSFEGTVEAGTNDENFGRMLDEGYAFYKAIGTTAMRVEKVIAQPLHEDHDRIEVFYTAEYRRPGGAQLSIPFSVVYLTQRRADGAKIFAFIAGDEMALYRQYGLVDENGKPT</sequence>
<dbReference type="AlphaFoldDB" id="A0A2U2DFK1"/>
<evidence type="ECO:0000313" key="2">
    <source>
        <dbReference type="Proteomes" id="UP000245252"/>
    </source>
</evidence>
<name>A0A2U2DFK1_9HYPH</name>
<evidence type="ECO:0000313" key="1">
    <source>
        <dbReference type="EMBL" id="PWE52095.1"/>
    </source>
</evidence>
<evidence type="ECO:0008006" key="3">
    <source>
        <dbReference type="Google" id="ProtNLM"/>
    </source>
</evidence>